<proteinExistence type="predicted"/>
<evidence type="ECO:0000313" key="2">
    <source>
        <dbReference type="Proteomes" id="UP001153404"/>
    </source>
</evidence>
<accession>A0A9X4KRY4</accession>
<dbReference type="AlphaFoldDB" id="A0A9X4KRY4"/>
<sequence>MMICRAGSFSIDVISSTISVLSVRPLSVTHSCSSGPLLPVMARLCMRSRTLSWSSGSRYSKMDDPSSSAGSVASNIRSPASFTNTHLSFLKMAIVSSEFSTSSLYRSSI</sequence>
<evidence type="ECO:0000313" key="1">
    <source>
        <dbReference type="EMBL" id="MDG0809750.1"/>
    </source>
</evidence>
<protein>
    <submittedName>
        <fullName evidence="1">Uncharacterized protein</fullName>
    </submittedName>
</protein>
<keyword evidence="2" id="KW-1185">Reference proteome</keyword>
<reference evidence="1" key="1">
    <citation type="submission" date="2022-10" db="EMBL/GenBank/DDBJ databases">
        <title>Comparative genomic analysis of Cohnella hashimotonis sp. nov., isolated from the International Space Station.</title>
        <authorList>
            <person name="Simpson A."/>
            <person name="Venkateswaran K."/>
        </authorList>
    </citation>
    <scope>NUCLEOTIDE SEQUENCE</scope>
    <source>
        <strain evidence="1">DSM 28161</strain>
    </source>
</reference>
<dbReference type="Proteomes" id="UP001153404">
    <property type="component" value="Unassembled WGS sequence"/>
</dbReference>
<comment type="caution">
    <text evidence="1">The sequence shown here is derived from an EMBL/GenBank/DDBJ whole genome shotgun (WGS) entry which is preliminary data.</text>
</comment>
<dbReference type="EMBL" id="JAPDIA010000003">
    <property type="protein sequence ID" value="MDG0809750.1"/>
    <property type="molecule type" value="Genomic_DNA"/>
</dbReference>
<gene>
    <name evidence="1" type="ORF">OMP40_10680</name>
</gene>
<name>A0A9X4KRY4_9BACL</name>
<organism evidence="1 2">
    <name type="scientific">Cohnella rhizosphaerae</name>
    <dbReference type="NCBI Taxonomy" id="1457232"/>
    <lineage>
        <taxon>Bacteria</taxon>
        <taxon>Bacillati</taxon>
        <taxon>Bacillota</taxon>
        <taxon>Bacilli</taxon>
        <taxon>Bacillales</taxon>
        <taxon>Paenibacillaceae</taxon>
        <taxon>Cohnella</taxon>
    </lineage>
</organism>